<dbReference type="InterPro" id="IPR005990">
    <property type="entry name" value="IMP_DH"/>
</dbReference>
<organism evidence="3">
    <name type="scientific">marine metagenome</name>
    <dbReference type="NCBI Taxonomy" id="408172"/>
    <lineage>
        <taxon>unclassified sequences</taxon>
        <taxon>metagenomes</taxon>
        <taxon>ecological metagenomes</taxon>
    </lineage>
</organism>
<proteinExistence type="inferred from homology"/>
<dbReference type="InterPro" id="IPR001093">
    <property type="entry name" value="IMP_DH_GMPRt"/>
</dbReference>
<reference evidence="3" key="1">
    <citation type="submission" date="2018-05" db="EMBL/GenBank/DDBJ databases">
        <authorList>
            <person name="Lanie J.A."/>
            <person name="Ng W.-L."/>
            <person name="Kazmierczak K.M."/>
            <person name="Andrzejewski T.M."/>
            <person name="Davidsen T.M."/>
            <person name="Wayne K.J."/>
            <person name="Tettelin H."/>
            <person name="Glass J.I."/>
            <person name="Rusch D."/>
            <person name="Podicherti R."/>
            <person name="Tsui H.-C.T."/>
            <person name="Winkler M.E."/>
        </authorList>
    </citation>
    <scope>NUCLEOTIDE SEQUENCE</scope>
</reference>
<accession>A0A383AUJ1</accession>
<dbReference type="Pfam" id="PF00478">
    <property type="entry name" value="IMPDH"/>
    <property type="match status" value="1"/>
</dbReference>
<evidence type="ECO:0000259" key="2">
    <source>
        <dbReference type="Pfam" id="PF00478"/>
    </source>
</evidence>
<dbReference type="PANTHER" id="PTHR11911">
    <property type="entry name" value="INOSINE-5-MONOPHOSPHATE DEHYDROGENASE RELATED"/>
    <property type="match status" value="1"/>
</dbReference>
<name>A0A383AUJ1_9ZZZZ</name>
<gene>
    <name evidence="3" type="ORF">METZ01_LOCUS464043</name>
</gene>
<feature type="domain" description="IMP dehydrogenase/GMP reductase" evidence="2">
    <location>
        <begin position="1"/>
        <end position="36"/>
    </location>
</feature>
<dbReference type="InterPro" id="IPR013785">
    <property type="entry name" value="Aldolase_TIM"/>
</dbReference>
<dbReference type="SUPFAM" id="SSF51412">
    <property type="entry name" value="Inosine monophosphate dehydrogenase (IMPDH)"/>
    <property type="match status" value="1"/>
</dbReference>
<comment type="similarity">
    <text evidence="1">Belongs to the IMPDH/GMPR family.</text>
</comment>
<protein>
    <recommendedName>
        <fullName evidence="2">IMP dehydrogenase/GMP reductase domain-containing protein</fullName>
    </recommendedName>
</protein>
<sequence length="36" mass="3790">MTRNIKLNVPIISAAMDTVTESQMAIAMAREGGIGV</sequence>
<dbReference type="GO" id="GO:0003938">
    <property type="term" value="F:IMP dehydrogenase activity"/>
    <property type="evidence" value="ECO:0007669"/>
    <property type="project" value="InterPro"/>
</dbReference>
<evidence type="ECO:0000256" key="1">
    <source>
        <dbReference type="ARBA" id="ARBA00005502"/>
    </source>
</evidence>
<dbReference type="EMBL" id="UINC01194885">
    <property type="protein sequence ID" value="SVE11189.1"/>
    <property type="molecule type" value="Genomic_DNA"/>
</dbReference>
<dbReference type="Gene3D" id="3.20.20.70">
    <property type="entry name" value="Aldolase class I"/>
    <property type="match status" value="1"/>
</dbReference>
<evidence type="ECO:0000313" key="3">
    <source>
        <dbReference type="EMBL" id="SVE11189.1"/>
    </source>
</evidence>
<feature type="non-terminal residue" evidence="3">
    <location>
        <position position="36"/>
    </location>
</feature>
<dbReference type="AlphaFoldDB" id="A0A383AUJ1"/>
<dbReference type="GO" id="GO:0006183">
    <property type="term" value="P:GTP biosynthetic process"/>
    <property type="evidence" value="ECO:0007669"/>
    <property type="project" value="TreeGrafter"/>
</dbReference>
<dbReference type="PANTHER" id="PTHR11911:SF111">
    <property type="entry name" value="INOSINE-5'-MONOPHOSPHATE DEHYDROGENASE"/>
    <property type="match status" value="1"/>
</dbReference>